<protein>
    <recommendedName>
        <fullName evidence="7">Large ribosomal subunit protein uL3m</fullName>
    </recommendedName>
</protein>
<dbReference type="AlphaFoldDB" id="A0A0J1B6B6"/>
<comment type="subcellular location">
    <subcellularLocation>
        <location evidence="1">Mitochondrion</location>
    </subcellularLocation>
</comment>
<dbReference type="PANTHER" id="PTHR11229:SF8">
    <property type="entry name" value="LARGE RIBOSOMAL SUBUNIT PROTEIN UL3M"/>
    <property type="match status" value="1"/>
</dbReference>
<dbReference type="RefSeq" id="XP_018279760.1">
    <property type="nucleotide sequence ID" value="XM_018422821.1"/>
</dbReference>
<dbReference type="InterPro" id="IPR019926">
    <property type="entry name" value="Ribosomal_uL3_CS"/>
</dbReference>
<evidence type="ECO:0000256" key="5">
    <source>
        <dbReference type="ARBA" id="ARBA00023128"/>
    </source>
</evidence>
<dbReference type="OrthoDB" id="274683at2759"/>
<dbReference type="Proteomes" id="UP000053611">
    <property type="component" value="Unassembled WGS sequence"/>
</dbReference>
<dbReference type="HAMAP" id="MF_01325_B">
    <property type="entry name" value="Ribosomal_uL3_B"/>
    <property type="match status" value="1"/>
</dbReference>
<feature type="region of interest" description="Disordered" evidence="9">
    <location>
        <begin position="19"/>
        <end position="53"/>
    </location>
</feature>
<evidence type="ECO:0000256" key="2">
    <source>
        <dbReference type="ARBA" id="ARBA00006540"/>
    </source>
</evidence>
<dbReference type="InterPro" id="IPR000597">
    <property type="entry name" value="Ribosomal_uL3"/>
</dbReference>
<evidence type="ECO:0000256" key="3">
    <source>
        <dbReference type="ARBA" id="ARBA00022946"/>
    </source>
</evidence>
<dbReference type="EMBL" id="KQ087196">
    <property type="protein sequence ID" value="KLT43269.1"/>
    <property type="molecule type" value="Genomic_DNA"/>
</dbReference>
<evidence type="ECO:0000256" key="4">
    <source>
        <dbReference type="ARBA" id="ARBA00022980"/>
    </source>
</evidence>
<name>A0A0J1B6B6_9TREE</name>
<evidence type="ECO:0000256" key="9">
    <source>
        <dbReference type="SAM" id="MobiDB-lite"/>
    </source>
</evidence>
<keyword evidence="6 8" id="KW-0687">Ribonucleoprotein</keyword>
<dbReference type="GO" id="GO:0005762">
    <property type="term" value="C:mitochondrial large ribosomal subunit"/>
    <property type="evidence" value="ECO:0007669"/>
    <property type="project" value="TreeGrafter"/>
</dbReference>
<dbReference type="Pfam" id="PF00297">
    <property type="entry name" value="Ribosomal_L3"/>
    <property type="match status" value="1"/>
</dbReference>
<dbReference type="STRING" id="879819.A0A0J1B6B6"/>
<keyword evidence="3" id="KW-0809">Transit peptide</keyword>
<feature type="compositionally biased region" description="Low complexity" evidence="9">
    <location>
        <begin position="19"/>
        <end position="44"/>
    </location>
</feature>
<keyword evidence="4 8" id="KW-0689">Ribosomal protein</keyword>
<dbReference type="InterPro" id="IPR019927">
    <property type="entry name" value="Ribosomal_uL3_bac/org-type"/>
</dbReference>
<comment type="similarity">
    <text evidence="2 8">Belongs to the universal ribosomal protein uL3 family.</text>
</comment>
<gene>
    <name evidence="10" type="ORF">CC85DRAFT_284615</name>
</gene>
<dbReference type="GeneID" id="28983424"/>
<reference evidence="10 11" key="1">
    <citation type="submission" date="2015-03" db="EMBL/GenBank/DDBJ databases">
        <title>Genomics and transcriptomics of the oil-accumulating basidiomycete yeast T. oleaginosus allow insights into substrate utilization and the diverse evolutionary trajectories of mating systems in fungi.</title>
        <authorList>
            <consortium name="DOE Joint Genome Institute"/>
            <person name="Kourist R."/>
            <person name="Kracht O."/>
            <person name="Bracharz F."/>
            <person name="Lipzen A."/>
            <person name="Nolan M."/>
            <person name="Ohm R."/>
            <person name="Grigoriev I."/>
            <person name="Sun S."/>
            <person name="Heitman J."/>
            <person name="Bruck T."/>
            <person name="Nowrousian M."/>
        </authorList>
    </citation>
    <scope>NUCLEOTIDE SEQUENCE [LARGE SCALE GENOMIC DNA]</scope>
    <source>
        <strain evidence="10 11">IBC0246</strain>
    </source>
</reference>
<evidence type="ECO:0000313" key="11">
    <source>
        <dbReference type="Proteomes" id="UP000053611"/>
    </source>
</evidence>
<keyword evidence="5" id="KW-0496">Mitochondrion</keyword>
<keyword evidence="11" id="KW-1185">Reference proteome</keyword>
<organism evidence="10 11">
    <name type="scientific">Cutaneotrichosporon oleaginosum</name>
    <dbReference type="NCBI Taxonomy" id="879819"/>
    <lineage>
        <taxon>Eukaryota</taxon>
        <taxon>Fungi</taxon>
        <taxon>Dikarya</taxon>
        <taxon>Basidiomycota</taxon>
        <taxon>Agaricomycotina</taxon>
        <taxon>Tremellomycetes</taxon>
        <taxon>Trichosporonales</taxon>
        <taxon>Trichosporonaceae</taxon>
        <taxon>Cutaneotrichosporon</taxon>
    </lineage>
</organism>
<dbReference type="GO" id="GO:0003735">
    <property type="term" value="F:structural constituent of ribosome"/>
    <property type="evidence" value="ECO:0007669"/>
    <property type="project" value="InterPro"/>
</dbReference>
<evidence type="ECO:0000256" key="8">
    <source>
        <dbReference type="RuleBase" id="RU003905"/>
    </source>
</evidence>
<accession>A0A0J1B6B6</accession>
<evidence type="ECO:0000256" key="7">
    <source>
        <dbReference type="ARBA" id="ARBA00035209"/>
    </source>
</evidence>
<dbReference type="PANTHER" id="PTHR11229">
    <property type="entry name" value="50S RIBOSOMAL PROTEIN L3"/>
    <property type="match status" value="1"/>
</dbReference>
<dbReference type="Gene3D" id="2.40.30.10">
    <property type="entry name" value="Translation factors"/>
    <property type="match status" value="2"/>
</dbReference>
<dbReference type="SUPFAM" id="SSF50447">
    <property type="entry name" value="Translation proteins"/>
    <property type="match status" value="1"/>
</dbReference>
<evidence type="ECO:0000313" key="10">
    <source>
        <dbReference type="EMBL" id="KLT43269.1"/>
    </source>
</evidence>
<sequence>MRSLLSALPSLRRQLARGLATAAEAPASSSTSSSTPSPAAEPEAPWTPFTQRTGVIARKRGMTSLWDKDGKRWPVTVLQLDNCEVIRHTEPPANDPKQLHSLQLGSTDRREKNINNAMKGYFRAHGVNPKRKLMEFRVSKEAVLPVGTKLGASHFVPGQYVDVTATSIGKGFQGAMKRHGFHGLKASHGVSVTHRSAGSTGSNQDPGRVLPGKKMAGHMGNVKRTTQNLLVHRVDLALNLVFVRGAVPGVDDAFVAVRDAKKKVAYKAQNNLMSGKPADEWLPEGVKALPMPAGTIEKQSQEGWPEIIQWQGKA</sequence>
<dbReference type="InterPro" id="IPR009000">
    <property type="entry name" value="Transl_B-barrel_sf"/>
</dbReference>
<dbReference type="FunFam" id="2.40.30.10:FF:000004">
    <property type="entry name" value="50S ribosomal protein L3"/>
    <property type="match status" value="1"/>
</dbReference>
<dbReference type="PROSITE" id="PS00474">
    <property type="entry name" value="RIBOSOMAL_L3"/>
    <property type="match status" value="1"/>
</dbReference>
<dbReference type="NCBIfam" id="TIGR03625">
    <property type="entry name" value="L3_bact"/>
    <property type="match status" value="1"/>
</dbReference>
<proteinExistence type="inferred from homology"/>
<evidence type="ECO:0000256" key="6">
    <source>
        <dbReference type="ARBA" id="ARBA00023274"/>
    </source>
</evidence>
<dbReference type="GO" id="GO:0006412">
    <property type="term" value="P:translation"/>
    <property type="evidence" value="ECO:0007669"/>
    <property type="project" value="InterPro"/>
</dbReference>
<evidence type="ECO:0000256" key="1">
    <source>
        <dbReference type="ARBA" id="ARBA00004173"/>
    </source>
</evidence>